<dbReference type="PANTHER" id="PTHR33993">
    <property type="entry name" value="GLYOXALASE-RELATED"/>
    <property type="match status" value="1"/>
</dbReference>
<evidence type="ECO:0000313" key="2">
    <source>
        <dbReference type="EMBL" id="KYQ71377.1"/>
    </source>
</evidence>
<dbReference type="OrthoDB" id="9792323at2"/>
<dbReference type="AlphaFoldDB" id="A0A151Y003"/>
<dbReference type="InterPro" id="IPR052164">
    <property type="entry name" value="Anthracycline_SecMetBiosynth"/>
</dbReference>
<dbReference type="Gene3D" id="3.10.180.10">
    <property type="entry name" value="2,3-Dihydroxybiphenyl 1,2-Dioxygenase, domain 1"/>
    <property type="match status" value="1"/>
</dbReference>
<feature type="domain" description="VOC" evidence="1">
    <location>
        <begin position="3"/>
        <end position="120"/>
    </location>
</feature>
<keyword evidence="2" id="KW-0456">Lyase</keyword>
<name>A0A151Y003_9GAMM</name>
<organism evidence="2 3">
    <name type="scientific">Acinetobacter pragensis</name>
    <dbReference type="NCBI Taxonomy" id="1806892"/>
    <lineage>
        <taxon>Bacteria</taxon>
        <taxon>Pseudomonadati</taxon>
        <taxon>Pseudomonadota</taxon>
        <taxon>Gammaproteobacteria</taxon>
        <taxon>Moraxellales</taxon>
        <taxon>Moraxellaceae</taxon>
        <taxon>Acinetobacter</taxon>
    </lineage>
</organism>
<gene>
    <name evidence="2" type="ORF">AZH43_14805</name>
</gene>
<dbReference type="Pfam" id="PF00903">
    <property type="entry name" value="Glyoxalase"/>
    <property type="match status" value="1"/>
</dbReference>
<evidence type="ECO:0000313" key="3">
    <source>
        <dbReference type="Proteomes" id="UP000076276"/>
    </source>
</evidence>
<dbReference type="EMBL" id="LUAW01000027">
    <property type="protein sequence ID" value="KYQ71377.1"/>
    <property type="molecule type" value="Genomic_DNA"/>
</dbReference>
<dbReference type="CDD" id="cd07247">
    <property type="entry name" value="SgaA_N_like"/>
    <property type="match status" value="1"/>
</dbReference>
<dbReference type="SUPFAM" id="SSF54593">
    <property type="entry name" value="Glyoxalase/Bleomycin resistance protein/Dihydroxybiphenyl dioxygenase"/>
    <property type="match status" value="1"/>
</dbReference>
<keyword evidence="3" id="KW-1185">Reference proteome</keyword>
<dbReference type="InterPro" id="IPR029068">
    <property type="entry name" value="Glyas_Bleomycin-R_OHBP_Dase"/>
</dbReference>
<dbReference type="RefSeq" id="WP_067670113.1">
    <property type="nucleotide sequence ID" value="NZ_CBCSIK010000006.1"/>
</dbReference>
<evidence type="ECO:0000259" key="1">
    <source>
        <dbReference type="PROSITE" id="PS51819"/>
    </source>
</evidence>
<accession>A0A151Y003</accession>
<dbReference type="GO" id="GO:0016829">
    <property type="term" value="F:lyase activity"/>
    <property type="evidence" value="ECO:0007669"/>
    <property type="project" value="UniProtKB-KW"/>
</dbReference>
<dbReference type="Proteomes" id="UP000076276">
    <property type="component" value="Unassembled WGS sequence"/>
</dbReference>
<dbReference type="PROSITE" id="PS51819">
    <property type="entry name" value="VOC"/>
    <property type="match status" value="1"/>
</dbReference>
<sequence length="125" mass="13973">MNQLCYFEIQSSDPAREAAFYRQVFGWTFTQIEGLAIEYYQIETPNMHGGLLARPAPTPSAHCGTNAFTCSFEVENFDAAAEKILAHGGQVAMEKFAIPNKCWQGYFIDPDNNTFGLVQVDENAH</sequence>
<comment type="caution">
    <text evidence="2">The sequence shown here is derived from an EMBL/GenBank/DDBJ whole genome shotgun (WGS) entry which is preliminary data.</text>
</comment>
<proteinExistence type="predicted"/>
<dbReference type="InterPro" id="IPR004360">
    <property type="entry name" value="Glyas_Fos-R_dOase_dom"/>
</dbReference>
<reference evidence="2 3" key="1">
    <citation type="submission" date="2016-03" db="EMBL/GenBank/DDBJ databases">
        <title>Acinetobacter genomospecies 28 strain ANC 4149.</title>
        <authorList>
            <person name="Radolfova-Krizova L."/>
            <person name="Nemec A."/>
        </authorList>
    </citation>
    <scope>NUCLEOTIDE SEQUENCE [LARGE SCALE GENOMIC DNA]</scope>
    <source>
        <strain evidence="2 3">ANC 4149</strain>
    </source>
</reference>
<protein>
    <submittedName>
        <fullName evidence="2">Lactoylglutathione lyase</fullName>
    </submittedName>
</protein>
<dbReference type="InterPro" id="IPR037523">
    <property type="entry name" value="VOC_core"/>
</dbReference>
<dbReference type="STRING" id="1806892.AZH43_14805"/>